<feature type="binding site" evidence="7">
    <location>
        <position position="150"/>
    </location>
    <ligand>
        <name>substrate</name>
    </ligand>
</feature>
<keyword evidence="10" id="KW-1185">Reference proteome</keyword>
<gene>
    <name evidence="7 9" type="primary">trmB</name>
    <name evidence="9" type="ORF">PCC79_04890</name>
</gene>
<evidence type="ECO:0000256" key="5">
    <source>
        <dbReference type="ARBA" id="ARBA00022691"/>
    </source>
</evidence>
<dbReference type="PROSITE" id="PS51625">
    <property type="entry name" value="SAM_MT_TRMB"/>
    <property type="match status" value="1"/>
</dbReference>
<comment type="caution">
    <text evidence="7">Lacks conserved residue(s) required for the propagation of feature annotation.</text>
</comment>
<protein>
    <recommendedName>
        <fullName evidence="7">tRNA (guanine-N(7)-)-methyltransferase</fullName>
        <ecNumber evidence="7">2.1.1.33</ecNumber>
    </recommendedName>
    <alternativeName>
        <fullName evidence="7">tRNA (guanine(46)-N(7))-methyltransferase</fullName>
    </alternativeName>
    <alternativeName>
        <fullName evidence="7">tRNA(m7G46)-methyltransferase</fullName>
    </alternativeName>
</protein>
<evidence type="ECO:0000256" key="7">
    <source>
        <dbReference type="HAMAP-Rule" id="MF_01057"/>
    </source>
</evidence>
<feature type="binding site" evidence="7">
    <location>
        <position position="182"/>
    </location>
    <ligand>
        <name>substrate</name>
    </ligand>
</feature>
<dbReference type="Proteomes" id="UP001434337">
    <property type="component" value="Chromosome"/>
</dbReference>
<keyword evidence="5 7" id="KW-0949">S-adenosyl-L-methionine</keyword>
<comment type="function">
    <text evidence="2 7">Catalyzes the formation of N(7)-methylguanine at position 46 (m7G46) in tRNA.</text>
</comment>
<sequence length="292" mass="31605">MPRSEHRVHREVVSYVRRSARMNPSQEKAWDSHAGRLVVDIPPRVTSTSVHPEAHVDWDAVFGRRAPLAVEIGSGRGEALVALAEAHPDWNIVAFEVFQPAVASTLGRIARQGVENVRIVLANGVEGLTVLVPPASLTELWTFFPDPWHKPRHHKRRLVSPDFAALVAARLTPSGTWRLATDWADYAEAMRAVLDAAPGLVNAHASDGGWAPRFAERPLTKYEARGLAAGRTVYDLTYVRADAAHLPAAPAEPAASPPRVPPPPGPDAPPVVGDLVHRVRRPDADATGGVPL</sequence>
<dbReference type="SUPFAM" id="SSF53335">
    <property type="entry name" value="S-adenosyl-L-methionine-dependent methyltransferases"/>
    <property type="match status" value="1"/>
</dbReference>
<accession>A0ABZ3C9T0</accession>
<feature type="region of interest" description="Disordered" evidence="8">
    <location>
        <begin position="249"/>
        <end position="273"/>
    </location>
</feature>
<dbReference type="PANTHER" id="PTHR23417">
    <property type="entry name" value="3-DEOXY-D-MANNO-OCTULOSONIC-ACID TRANSFERASE/TRNA GUANINE-N 7 - -METHYLTRANSFERASE"/>
    <property type="match status" value="1"/>
</dbReference>
<dbReference type="Gene3D" id="3.40.50.150">
    <property type="entry name" value="Vaccinia Virus protein VP39"/>
    <property type="match status" value="1"/>
</dbReference>
<evidence type="ECO:0000313" key="9">
    <source>
        <dbReference type="EMBL" id="WZW99535.1"/>
    </source>
</evidence>
<name>A0ABZ3C9T0_9ACTN</name>
<dbReference type="RefSeq" id="WP_342373161.1">
    <property type="nucleotide sequence ID" value="NZ_CP115965.1"/>
</dbReference>
<proteinExistence type="inferred from homology"/>
<evidence type="ECO:0000313" key="10">
    <source>
        <dbReference type="Proteomes" id="UP001434337"/>
    </source>
</evidence>
<dbReference type="PANTHER" id="PTHR23417:SF14">
    <property type="entry name" value="PENTACOTRIPEPTIDE-REPEAT REGION OF PRORP DOMAIN-CONTAINING PROTEIN"/>
    <property type="match status" value="1"/>
</dbReference>
<dbReference type="InterPro" id="IPR003358">
    <property type="entry name" value="tRNA_(Gua-N-7)_MeTrfase_Trmb"/>
</dbReference>
<evidence type="ECO:0000256" key="8">
    <source>
        <dbReference type="SAM" id="MobiDB-lite"/>
    </source>
</evidence>
<dbReference type="Pfam" id="PF02390">
    <property type="entry name" value="Methyltransf_4"/>
    <property type="match status" value="1"/>
</dbReference>
<keyword evidence="6 7" id="KW-0819">tRNA processing</keyword>
<comment type="catalytic activity">
    <reaction evidence="1 7">
        <text>guanosine(46) in tRNA + S-adenosyl-L-methionine = N(7)-methylguanosine(46) in tRNA + S-adenosyl-L-homocysteine</text>
        <dbReference type="Rhea" id="RHEA:42708"/>
        <dbReference type="Rhea" id="RHEA-COMP:10188"/>
        <dbReference type="Rhea" id="RHEA-COMP:10189"/>
        <dbReference type="ChEBI" id="CHEBI:57856"/>
        <dbReference type="ChEBI" id="CHEBI:59789"/>
        <dbReference type="ChEBI" id="CHEBI:74269"/>
        <dbReference type="ChEBI" id="CHEBI:74480"/>
        <dbReference type="EC" id="2.1.1.33"/>
    </reaction>
</comment>
<feature type="binding site" evidence="7">
    <location>
        <position position="96"/>
    </location>
    <ligand>
        <name>S-adenosyl-L-methionine</name>
        <dbReference type="ChEBI" id="CHEBI:59789"/>
    </ligand>
</feature>
<keyword evidence="3 7" id="KW-0489">Methyltransferase</keyword>
<evidence type="ECO:0000256" key="6">
    <source>
        <dbReference type="ARBA" id="ARBA00022694"/>
    </source>
</evidence>
<feature type="compositionally biased region" description="Pro residues" evidence="8">
    <location>
        <begin position="255"/>
        <end position="269"/>
    </location>
</feature>
<dbReference type="HAMAP" id="MF_01057">
    <property type="entry name" value="tRNA_methyltr_TrmB"/>
    <property type="match status" value="1"/>
</dbReference>
<dbReference type="EC" id="2.1.1.33" evidence="7"/>
<feature type="binding site" evidence="7">
    <location>
        <position position="123"/>
    </location>
    <ligand>
        <name>S-adenosyl-L-methionine</name>
        <dbReference type="ChEBI" id="CHEBI:59789"/>
    </ligand>
</feature>
<feature type="binding site" evidence="7">
    <location>
        <position position="146"/>
    </location>
    <ligand>
        <name>S-adenosyl-L-methionine</name>
        <dbReference type="ChEBI" id="CHEBI:59789"/>
    </ligand>
</feature>
<dbReference type="InterPro" id="IPR055361">
    <property type="entry name" value="tRNA_methyltr_TrmB_bact"/>
</dbReference>
<dbReference type="NCBIfam" id="TIGR00091">
    <property type="entry name" value="tRNA (guanosine(46)-N7)-methyltransferase TrmB"/>
    <property type="match status" value="1"/>
</dbReference>
<feature type="binding site" evidence="7">
    <location>
        <begin position="220"/>
        <end position="223"/>
    </location>
    <ligand>
        <name>substrate</name>
    </ligand>
</feature>
<organism evidence="9 10">
    <name type="scientific">Propioniciclava soli</name>
    <dbReference type="NCBI Taxonomy" id="2775081"/>
    <lineage>
        <taxon>Bacteria</taxon>
        <taxon>Bacillati</taxon>
        <taxon>Actinomycetota</taxon>
        <taxon>Actinomycetes</taxon>
        <taxon>Propionibacteriales</taxon>
        <taxon>Propionibacteriaceae</taxon>
        <taxon>Propioniciclava</taxon>
    </lineage>
</organism>
<dbReference type="EMBL" id="CP115965">
    <property type="protein sequence ID" value="WZW99535.1"/>
    <property type="molecule type" value="Genomic_DNA"/>
</dbReference>
<dbReference type="InterPro" id="IPR029063">
    <property type="entry name" value="SAM-dependent_MTases_sf"/>
</dbReference>
<comment type="pathway">
    <text evidence="7">tRNA modification; N(7)-methylguanine-tRNA biosynthesis.</text>
</comment>
<evidence type="ECO:0000256" key="2">
    <source>
        <dbReference type="ARBA" id="ARBA00003015"/>
    </source>
</evidence>
<keyword evidence="4 7" id="KW-0808">Transferase</keyword>
<evidence type="ECO:0000256" key="1">
    <source>
        <dbReference type="ARBA" id="ARBA00000142"/>
    </source>
</evidence>
<comment type="similarity">
    <text evidence="7">Belongs to the class I-like SAM-binding methyltransferase superfamily. TrmB family.</text>
</comment>
<reference evidence="9 10" key="1">
    <citation type="journal article" date="2023" name="Environ Microbiome">
        <title>A coral-associated actinobacterium mitigates coral bleaching under heat stress.</title>
        <authorList>
            <person name="Li J."/>
            <person name="Zou Y."/>
            <person name="Li Q."/>
            <person name="Zhang J."/>
            <person name="Bourne D.G."/>
            <person name="Lyu Y."/>
            <person name="Liu C."/>
            <person name="Zhang S."/>
        </authorList>
    </citation>
    <scope>NUCLEOTIDE SEQUENCE [LARGE SCALE GENOMIC DNA]</scope>
    <source>
        <strain evidence="9 10">SCSIO 13291</strain>
    </source>
</reference>
<dbReference type="GO" id="GO:0008176">
    <property type="term" value="F:tRNA (guanine(46)-N7)-methyltransferase activity"/>
    <property type="evidence" value="ECO:0007669"/>
    <property type="project" value="UniProtKB-EC"/>
</dbReference>
<evidence type="ECO:0000256" key="4">
    <source>
        <dbReference type="ARBA" id="ARBA00022679"/>
    </source>
</evidence>
<feature type="binding site" evidence="7">
    <location>
        <position position="71"/>
    </location>
    <ligand>
        <name>S-adenosyl-L-methionine</name>
        <dbReference type="ChEBI" id="CHEBI:59789"/>
    </ligand>
</feature>
<evidence type="ECO:0000256" key="3">
    <source>
        <dbReference type="ARBA" id="ARBA00022603"/>
    </source>
</evidence>